<keyword evidence="10" id="KW-1185">Reference proteome</keyword>
<keyword evidence="3" id="KW-0863">Zinc-finger</keyword>
<reference evidence="9 10" key="1">
    <citation type="journal article" date="2019" name="Nat. Ecol. Evol.">
        <title>Megaphylogeny resolves global patterns of mushroom evolution.</title>
        <authorList>
            <person name="Varga T."/>
            <person name="Krizsan K."/>
            <person name="Foldi C."/>
            <person name="Dima B."/>
            <person name="Sanchez-Garcia M."/>
            <person name="Sanchez-Ramirez S."/>
            <person name="Szollosi G.J."/>
            <person name="Szarkandi J.G."/>
            <person name="Papp V."/>
            <person name="Albert L."/>
            <person name="Andreopoulos W."/>
            <person name="Angelini C."/>
            <person name="Antonin V."/>
            <person name="Barry K.W."/>
            <person name="Bougher N.L."/>
            <person name="Buchanan P."/>
            <person name="Buyck B."/>
            <person name="Bense V."/>
            <person name="Catcheside P."/>
            <person name="Chovatia M."/>
            <person name="Cooper J."/>
            <person name="Damon W."/>
            <person name="Desjardin D."/>
            <person name="Finy P."/>
            <person name="Geml J."/>
            <person name="Haridas S."/>
            <person name="Hughes K."/>
            <person name="Justo A."/>
            <person name="Karasinski D."/>
            <person name="Kautmanova I."/>
            <person name="Kiss B."/>
            <person name="Kocsube S."/>
            <person name="Kotiranta H."/>
            <person name="LaButti K.M."/>
            <person name="Lechner B.E."/>
            <person name="Liimatainen K."/>
            <person name="Lipzen A."/>
            <person name="Lukacs Z."/>
            <person name="Mihaltcheva S."/>
            <person name="Morgado L.N."/>
            <person name="Niskanen T."/>
            <person name="Noordeloos M.E."/>
            <person name="Ohm R.A."/>
            <person name="Ortiz-Santana B."/>
            <person name="Ovrebo C."/>
            <person name="Racz N."/>
            <person name="Riley R."/>
            <person name="Savchenko A."/>
            <person name="Shiryaev A."/>
            <person name="Soop K."/>
            <person name="Spirin V."/>
            <person name="Szebenyi C."/>
            <person name="Tomsovsky M."/>
            <person name="Tulloss R.E."/>
            <person name="Uehling J."/>
            <person name="Grigoriev I.V."/>
            <person name="Vagvolgyi C."/>
            <person name="Papp T."/>
            <person name="Martin F.M."/>
            <person name="Miettinen O."/>
            <person name="Hibbett D.S."/>
            <person name="Nagy L.G."/>
        </authorList>
    </citation>
    <scope>NUCLEOTIDE SEQUENCE [LARGE SCALE GENOMIC DNA]</scope>
    <source>
        <strain evidence="9 10">CBS 121175</strain>
    </source>
</reference>
<feature type="domain" description="C3HC-type" evidence="7">
    <location>
        <begin position="136"/>
        <end position="178"/>
    </location>
</feature>
<protein>
    <recommendedName>
        <fullName evidence="11">Zf-C3HC-domain-containing protein</fullName>
    </recommendedName>
</protein>
<dbReference type="GO" id="GO:0005634">
    <property type="term" value="C:nucleus"/>
    <property type="evidence" value="ECO:0007669"/>
    <property type="project" value="UniProtKB-SubCell"/>
</dbReference>
<proteinExistence type="predicted"/>
<dbReference type="Proteomes" id="UP000307440">
    <property type="component" value="Unassembled WGS sequence"/>
</dbReference>
<evidence type="ECO:0000313" key="9">
    <source>
        <dbReference type="EMBL" id="TFK28168.1"/>
    </source>
</evidence>
<evidence type="ECO:0000256" key="4">
    <source>
        <dbReference type="ARBA" id="ARBA00022833"/>
    </source>
</evidence>
<dbReference type="InterPro" id="IPR013909">
    <property type="entry name" value="NuBaID_C"/>
</dbReference>
<dbReference type="InterPro" id="IPR012935">
    <property type="entry name" value="NuBaID_N"/>
</dbReference>
<dbReference type="STRING" id="230819.A0A5C3L625"/>
<evidence type="ECO:0000313" key="10">
    <source>
        <dbReference type="Proteomes" id="UP000307440"/>
    </source>
</evidence>
<feature type="domain" description="NuBaID C-terminal" evidence="8">
    <location>
        <begin position="453"/>
        <end position="540"/>
    </location>
</feature>
<dbReference type="Pfam" id="PF07967">
    <property type="entry name" value="zf-C3HC"/>
    <property type="match status" value="2"/>
</dbReference>
<feature type="domain" description="C3HC-type" evidence="7">
    <location>
        <begin position="183"/>
        <end position="232"/>
    </location>
</feature>
<dbReference type="Pfam" id="PF08600">
    <property type="entry name" value="NuBaID_C"/>
    <property type="match status" value="1"/>
</dbReference>
<accession>A0A5C3L625</accession>
<sequence>MDKQTAISSSNGESSSESSMWQKKRKLADAFHNLDVAVQGPDRDRPPAKKTRLPRSLYTTLAKYGVKNKDTKANGVEPVLLRNSTAPELGETANKTPHLTAILSRAATRTKNAFTFKLTPSSPPSPLPASAEYTPSSLQSFMARLETFKLSTYANKPPSLDPVAASVCGWTNDGKDRLLTFCAANSLVEKQRQGLIDNHKNGCPWRTRQCDPSIYCIPLKSPTATVKDVKSNALILDPLMEGVVIKHPLTPNQLSSLRKVVASYTLPIAHKPTDSPKPTPAPDAMDVDEDINGNADANSNSKNSPEDSENKQLKEPSEAAVVASLFGWTLVPPSANPAPSKPAKSLRDDKISALRRTAATPLKSALSSFSTPSKSISRPSTPSRSASSALTPRPTFSRPSTPGPSLSRRSSISLSASRQGSPMSEAKRPASAATNGLPFPLFRIPSSLLNKRDNALLQCNLCQRRIGLWAFLSNRDANEGTENGTGAAQKAEAPVTTNNGASAQLLSASAVVQRPKRPMPQRQFDLLKEHRSYCPYVVKSTTVPSLSSYDPNANGLSTSSLPQPNTALEGWRAVLTVLLRYRMAQRQRQADLDVFGAVAQPGSTNGEGDGAQNGGELDNVKVMAAGVKERGGRDLLKYVKRLLG</sequence>
<evidence type="ECO:0000256" key="2">
    <source>
        <dbReference type="ARBA" id="ARBA00022723"/>
    </source>
</evidence>
<keyword evidence="4" id="KW-0862">Zinc</keyword>
<evidence type="ECO:0000256" key="3">
    <source>
        <dbReference type="ARBA" id="ARBA00022771"/>
    </source>
</evidence>
<evidence type="ECO:0000259" key="7">
    <source>
        <dbReference type="Pfam" id="PF07967"/>
    </source>
</evidence>
<feature type="region of interest" description="Disordered" evidence="6">
    <location>
        <begin position="32"/>
        <end position="51"/>
    </location>
</feature>
<dbReference type="PANTHER" id="PTHR15835">
    <property type="entry name" value="NUCLEAR-INTERACTING PARTNER OF ALK"/>
    <property type="match status" value="1"/>
</dbReference>
<dbReference type="PANTHER" id="PTHR15835:SF6">
    <property type="entry name" value="ZINC FINGER C3HC-TYPE PROTEIN 1"/>
    <property type="match status" value="1"/>
</dbReference>
<evidence type="ECO:0000256" key="6">
    <source>
        <dbReference type="SAM" id="MobiDB-lite"/>
    </source>
</evidence>
<feature type="compositionally biased region" description="Basic and acidic residues" evidence="6">
    <location>
        <begin position="304"/>
        <end position="317"/>
    </location>
</feature>
<comment type="subcellular location">
    <subcellularLocation>
        <location evidence="1">Nucleus</location>
    </subcellularLocation>
</comment>
<dbReference type="EMBL" id="ML210158">
    <property type="protein sequence ID" value="TFK28168.1"/>
    <property type="molecule type" value="Genomic_DNA"/>
</dbReference>
<feature type="region of interest" description="Disordered" evidence="6">
    <location>
        <begin position="1"/>
        <end position="25"/>
    </location>
</feature>
<feature type="compositionally biased region" description="Low complexity" evidence="6">
    <location>
        <begin position="8"/>
        <end position="19"/>
    </location>
</feature>
<evidence type="ECO:0000256" key="1">
    <source>
        <dbReference type="ARBA" id="ARBA00004123"/>
    </source>
</evidence>
<gene>
    <name evidence="9" type="ORF">FA15DRAFT_678579</name>
</gene>
<feature type="region of interest" description="Disordered" evidence="6">
    <location>
        <begin position="362"/>
        <end position="436"/>
    </location>
</feature>
<organism evidence="9 10">
    <name type="scientific">Coprinopsis marcescibilis</name>
    <name type="common">Agaric fungus</name>
    <name type="synonym">Psathyrella marcescibilis</name>
    <dbReference type="NCBI Taxonomy" id="230819"/>
    <lineage>
        <taxon>Eukaryota</taxon>
        <taxon>Fungi</taxon>
        <taxon>Dikarya</taxon>
        <taxon>Basidiomycota</taxon>
        <taxon>Agaricomycotina</taxon>
        <taxon>Agaricomycetes</taxon>
        <taxon>Agaricomycetidae</taxon>
        <taxon>Agaricales</taxon>
        <taxon>Agaricineae</taxon>
        <taxon>Psathyrellaceae</taxon>
        <taxon>Coprinopsis</taxon>
    </lineage>
</organism>
<evidence type="ECO:0000256" key="5">
    <source>
        <dbReference type="ARBA" id="ARBA00023242"/>
    </source>
</evidence>
<dbReference type="GO" id="GO:0008270">
    <property type="term" value="F:zinc ion binding"/>
    <property type="evidence" value="ECO:0007669"/>
    <property type="project" value="UniProtKB-KW"/>
</dbReference>
<feature type="compositionally biased region" description="Low complexity" evidence="6">
    <location>
        <begin position="367"/>
        <end position="418"/>
    </location>
</feature>
<feature type="region of interest" description="Disordered" evidence="6">
    <location>
        <begin position="269"/>
        <end position="317"/>
    </location>
</feature>
<dbReference type="OrthoDB" id="2592092at2759"/>
<keyword evidence="5" id="KW-0539">Nucleus</keyword>
<dbReference type="AlphaFoldDB" id="A0A5C3L625"/>
<evidence type="ECO:0000259" key="8">
    <source>
        <dbReference type="Pfam" id="PF08600"/>
    </source>
</evidence>
<keyword evidence="2" id="KW-0479">Metal-binding</keyword>
<evidence type="ECO:0008006" key="11">
    <source>
        <dbReference type="Google" id="ProtNLM"/>
    </source>
</evidence>
<name>A0A5C3L625_COPMA</name>